<organism evidence="1 2">
    <name type="scientific">Streptomyces litchfieldiae</name>
    <dbReference type="NCBI Taxonomy" id="3075543"/>
    <lineage>
        <taxon>Bacteria</taxon>
        <taxon>Bacillati</taxon>
        <taxon>Actinomycetota</taxon>
        <taxon>Actinomycetes</taxon>
        <taxon>Kitasatosporales</taxon>
        <taxon>Streptomycetaceae</taxon>
        <taxon>Streptomyces</taxon>
    </lineage>
</organism>
<evidence type="ECO:0000313" key="1">
    <source>
        <dbReference type="EMBL" id="MDT0342721.1"/>
    </source>
</evidence>
<keyword evidence="2" id="KW-1185">Reference proteome</keyword>
<name>A0ABU2MMN7_9ACTN</name>
<reference evidence="2" key="1">
    <citation type="submission" date="2023-07" db="EMBL/GenBank/DDBJ databases">
        <title>30 novel species of actinomycetes from the DSMZ collection.</title>
        <authorList>
            <person name="Nouioui I."/>
        </authorList>
    </citation>
    <scope>NUCLEOTIDE SEQUENCE [LARGE SCALE GENOMIC DNA]</scope>
    <source>
        <strain evidence="2">DSM 44938</strain>
    </source>
</reference>
<protein>
    <submittedName>
        <fullName evidence="1">Uncharacterized protein</fullName>
    </submittedName>
</protein>
<evidence type="ECO:0000313" key="2">
    <source>
        <dbReference type="Proteomes" id="UP001183246"/>
    </source>
</evidence>
<sequence>MASDRAVADWSGLSADAFRTEFDGVPENLTKLRTSYDMAADALAR</sequence>
<proteinExistence type="predicted"/>
<comment type="caution">
    <text evidence="1">The sequence shown here is derived from an EMBL/GenBank/DDBJ whole genome shotgun (WGS) entry which is preliminary data.</text>
</comment>
<accession>A0ABU2MMN7</accession>
<dbReference type="RefSeq" id="WP_311703865.1">
    <property type="nucleotide sequence ID" value="NZ_JAVREL010000004.1"/>
</dbReference>
<dbReference type="Proteomes" id="UP001183246">
    <property type="component" value="Unassembled WGS sequence"/>
</dbReference>
<gene>
    <name evidence="1" type="ORF">RM590_08805</name>
</gene>
<dbReference type="EMBL" id="JAVREL010000004">
    <property type="protein sequence ID" value="MDT0342721.1"/>
    <property type="molecule type" value="Genomic_DNA"/>
</dbReference>